<feature type="chain" id="PRO_5036021862" evidence="2">
    <location>
        <begin position="21"/>
        <end position="149"/>
    </location>
</feature>
<dbReference type="WBParaSite" id="BXY_0221600.1">
    <property type="protein sequence ID" value="BXY_0221600.1"/>
    <property type="gene ID" value="BXY_0221600"/>
</dbReference>
<evidence type="ECO:0000313" key="4">
    <source>
        <dbReference type="EMBL" id="CAG9123889.1"/>
    </source>
</evidence>
<dbReference type="EMBL" id="CAJFCV020000005">
    <property type="protein sequence ID" value="CAG9123889.1"/>
    <property type="molecule type" value="Genomic_DNA"/>
</dbReference>
<evidence type="ECO:0000313" key="3">
    <source>
        <dbReference type="EMBL" id="CAD5232054.1"/>
    </source>
</evidence>
<dbReference type="EMBL" id="CAJFDI010000005">
    <property type="protein sequence ID" value="CAD5232054.1"/>
    <property type="molecule type" value="Genomic_DNA"/>
</dbReference>
<sequence length="149" mass="15715">MFSKMSLSFSLVFLFQTGLAQLVYPPYAVPSLYYPAVATGWVWGSNKGGDQEPIQGHISSPFTNGGGPIPSPLGEEQPMPPKMSPPMAPPAMGPPPPLSPSTPAPARAPAQSVPQGSMPAPPQFPPMPSPKPVDLKEFPKMSTTTSRPH</sequence>
<keyword evidence="6" id="KW-1185">Reference proteome</keyword>
<evidence type="ECO:0000313" key="6">
    <source>
        <dbReference type="Proteomes" id="UP000659654"/>
    </source>
</evidence>
<feature type="region of interest" description="Disordered" evidence="1">
    <location>
        <begin position="46"/>
        <end position="149"/>
    </location>
</feature>
<name>A0A1I7RND0_BURXY</name>
<evidence type="ECO:0000256" key="2">
    <source>
        <dbReference type="SAM" id="SignalP"/>
    </source>
</evidence>
<dbReference type="Proteomes" id="UP000659654">
    <property type="component" value="Unassembled WGS sequence"/>
</dbReference>
<protein>
    <submittedName>
        <fullName evidence="3">(pine wood nematode) hypothetical protein</fullName>
    </submittedName>
</protein>
<reference evidence="4" key="2">
    <citation type="submission" date="2020-08" db="EMBL/GenBank/DDBJ databases">
        <authorList>
            <person name="Kikuchi T."/>
        </authorList>
    </citation>
    <scope>NUCLEOTIDE SEQUENCE</scope>
    <source>
        <strain evidence="3">Ka4C1</strain>
    </source>
</reference>
<proteinExistence type="predicted"/>
<feature type="compositionally biased region" description="Pro residues" evidence="1">
    <location>
        <begin position="119"/>
        <end position="131"/>
    </location>
</feature>
<evidence type="ECO:0000313" key="7">
    <source>
        <dbReference type="WBParaSite" id="BXY_0221600.1"/>
    </source>
</evidence>
<feature type="compositionally biased region" description="Low complexity" evidence="1">
    <location>
        <begin position="104"/>
        <end position="118"/>
    </location>
</feature>
<keyword evidence="2" id="KW-0732">Signal</keyword>
<dbReference type="Proteomes" id="UP000095284">
    <property type="component" value="Unplaced"/>
</dbReference>
<feature type="compositionally biased region" description="Pro residues" evidence="1">
    <location>
        <begin position="78"/>
        <end position="103"/>
    </location>
</feature>
<feature type="signal peptide" evidence="2">
    <location>
        <begin position="1"/>
        <end position="20"/>
    </location>
</feature>
<dbReference type="AlphaFoldDB" id="A0A1I7RND0"/>
<evidence type="ECO:0000256" key="1">
    <source>
        <dbReference type="SAM" id="MobiDB-lite"/>
    </source>
</evidence>
<gene>
    <name evidence="3" type="ORF">BXYJ_LOCUS12145</name>
</gene>
<organism evidence="5 7">
    <name type="scientific">Bursaphelenchus xylophilus</name>
    <name type="common">Pinewood nematode worm</name>
    <name type="synonym">Aphelenchoides xylophilus</name>
    <dbReference type="NCBI Taxonomy" id="6326"/>
    <lineage>
        <taxon>Eukaryota</taxon>
        <taxon>Metazoa</taxon>
        <taxon>Ecdysozoa</taxon>
        <taxon>Nematoda</taxon>
        <taxon>Chromadorea</taxon>
        <taxon>Rhabditida</taxon>
        <taxon>Tylenchina</taxon>
        <taxon>Tylenchomorpha</taxon>
        <taxon>Aphelenchoidea</taxon>
        <taxon>Aphelenchoididae</taxon>
        <taxon>Bursaphelenchus</taxon>
    </lineage>
</organism>
<dbReference type="Proteomes" id="UP000582659">
    <property type="component" value="Unassembled WGS sequence"/>
</dbReference>
<evidence type="ECO:0000313" key="5">
    <source>
        <dbReference type="Proteomes" id="UP000095284"/>
    </source>
</evidence>
<reference evidence="7" key="1">
    <citation type="submission" date="2016-11" db="UniProtKB">
        <authorList>
            <consortium name="WormBaseParasite"/>
        </authorList>
    </citation>
    <scope>IDENTIFICATION</scope>
</reference>
<accession>A0A1I7RND0</accession>
<dbReference type="OrthoDB" id="10623425at2759"/>